<comment type="subcellular location">
    <subcellularLocation>
        <location evidence="1">Nucleus</location>
    </subcellularLocation>
</comment>
<dbReference type="InterPro" id="IPR036427">
    <property type="entry name" value="Bromodomain-like_sf"/>
</dbReference>
<dbReference type="InterPro" id="IPR002893">
    <property type="entry name" value="Znf_MYND"/>
</dbReference>
<feature type="domain" description="MYND-type" evidence="12">
    <location>
        <begin position="656"/>
        <end position="691"/>
    </location>
</feature>
<evidence type="ECO:0000256" key="9">
    <source>
        <dbReference type="PROSITE-ProRule" id="PRU00134"/>
    </source>
</evidence>
<evidence type="ECO:0000259" key="12">
    <source>
        <dbReference type="PROSITE" id="PS50865"/>
    </source>
</evidence>
<feature type="compositionally biased region" description="Low complexity" evidence="10">
    <location>
        <begin position="443"/>
        <end position="456"/>
    </location>
</feature>
<evidence type="ECO:0000256" key="6">
    <source>
        <dbReference type="ARBA" id="ARBA00022853"/>
    </source>
</evidence>
<sequence length="695" mass="79894">MTTRRQTDPIQVVRIWDAIRTANHQRISADVTKITKYLQTLESGYTSEKVDLYLKQALNDKLICPVKKGEPNNTYKIPMQEEPNTDGKDWYCFECHLAGEVIECTKCCRVFHRNCIRAARKRFDTHRGILNFANHKVLQRAARTKEAQPGTSSDPDTIVLDDEPEKVSEAKSLSNSATFDESKCSICNTEKIDISAVMEKAELNYVLKFVLTRIRNWLPKNITRTMAPEDQPEWMSESELTWRASQLFCEHTDMSVIEVKLNTETYTKFAEFLGDILTVQHNITIFHGNQSQEYGAAELMVRDTLHDLTELTNCVDCYKHSNEKINAKWFCLPCRVPHELVWAKQKGYPYWPAKIIRVIESNYDVRFFGGKYERATLKVNSIKDIDTPREQLMIKPSSAADKALEELRYHQRLINDPVEVERLISESKQKRKSLPKPQPSLPKTPAKTPAKTPVKTSKINANMPSTSKQATSKKSKSKPSTSSSKNSPNVSSTRASKRKLSDTNKTTHSSTSKTVDVNSEETKKPKTSTAEANSTNVIDISDGEIEDCEEYSYRQNTSTESFSREESYEQVTSSTENFGKSGEPGMLPLDQPYSDSVEKMRRKLEDLPNKKEIIKCAMDCMQIEIDKIGSDHNEYIKRLFESHNQQISDVKKRQWCYNCEQEAIYHCCWNTAYCSQTCQQQHWIAEHKRVCRRKR</sequence>
<protein>
    <recommendedName>
        <fullName evidence="16">Zinc finger MYND domain-containing protein 11</fullName>
    </recommendedName>
</protein>
<evidence type="ECO:0000259" key="13">
    <source>
        <dbReference type="PROSITE" id="PS52014"/>
    </source>
</evidence>
<proteinExistence type="predicted"/>
<dbReference type="PROSITE" id="PS50865">
    <property type="entry name" value="ZF_MYND_2"/>
    <property type="match status" value="1"/>
</dbReference>
<feature type="domain" description="SAMD1-like winged helix (WH)" evidence="13">
    <location>
        <begin position="3"/>
        <end position="81"/>
    </location>
</feature>
<evidence type="ECO:0000256" key="5">
    <source>
        <dbReference type="ARBA" id="ARBA00022833"/>
    </source>
</evidence>
<evidence type="ECO:0008006" key="16">
    <source>
        <dbReference type="Google" id="ProtNLM"/>
    </source>
</evidence>
<dbReference type="PANTHER" id="PTHR46379:SF1">
    <property type="entry name" value="ZINC FINGER MYND DOMAIN-CONTAINING PROTEIN 11"/>
    <property type="match status" value="1"/>
</dbReference>
<dbReference type="SUPFAM" id="SSF47370">
    <property type="entry name" value="Bromodomain"/>
    <property type="match status" value="1"/>
</dbReference>
<dbReference type="PROSITE" id="PS52014">
    <property type="entry name" value="SAMD1_WH"/>
    <property type="match status" value="1"/>
</dbReference>
<dbReference type="CDD" id="cd20159">
    <property type="entry name" value="PWWP_BS69"/>
    <property type="match status" value="1"/>
</dbReference>
<dbReference type="PANTHER" id="PTHR46379">
    <property type="entry name" value="ZINC FINGER MYND DOMAIN-CONTAINING"/>
    <property type="match status" value="1"/>
</dbReference>
<dbReference type="EnsemblMetazoa" id="XM_050641561.1">
    <property type="protein sequence ID" value="XP_050497518.1"/>
    <property type="gene ID" value="LOC126878692"/>
</dbReference>
<dbReference type="InterPro" id="IPR000313">
    <property type="entry name" value="PWWP_dom"/>
</dbReference>
<dbReference type="InterPro" id="IPR047268">
    <property type="entry name" value="PWWP_BS69"/>
</dbReference>
<evidence type="ECO:0000256" key="10">
    <source>
        <dbReference type="SAM" id="MobiDB-lite"/>
    </source>
</evidence>
<dbReference type="Gene3D" id="1.20.920.10">
    <property type="entry name" value="Bromodomain-like"/>
    <property type="match status" value="1"/>
</dbReference>
<dbReference type="GeneID" id="126878692"/>
<keyword evidence="8" id="KW-0539">Nucleus</keyword>
<evidence type="ECO:0000256" key="1">
    <source>
        <dbReference type="ARBA" id="ARBA00004123"/>
    </source>
</evidence>
<feature type="region of interest" description="Disordered" evidence="10">
    <location>
        <begin position="426"/>
        <end position="542"/>
    </location>
</feature>
<keyword evidence="6" id="KW-0156">Chromatin regulator</keyword>
<dbReference type="InterPro" id="IPR048589">
    <property type="entry name" value="SAMD1-like_WH"/>
</dbReference>
<feature type="compositionally biased region" description="Low complexity" evidence="10">
    <location>
        <begin position="503"/>
        <end position="517"/>
    </location>
</feature>
<dbReference type="SUPFAM" id="SSF144232">
    <property type="entry name" value="HIT/MYND zinc finger-like"/>
    <property type="match status" value="1"/>
</dbReference>
<reference evidence="14" key="1">
    <citation type="submission" date="2025-05" db="UniProtKB">
        <authorList>
            <consortium name="EnsemblMetazoa"/>
        </authorList>
    </citation>
    <scope>IDENTIFICATION</scope>
</reference>
<organism evidence="14 15">
    <name type="scientific">Diabrotica virgifera virgifera</name>
    <name type="common">western corn rootworm</name>
    <dbReference type="NCBI Taxonomy" id="50390"/>
    <lineage>
        <taxon>Eukaryota</taxon>
        <taxon>Metazoa</taxon>
        <taxon>Ecdysozoa</taxon>
        <taxon>Arthropoda</taxon>
        <taxon>Hexapoda</taxon>
        <taxon>Insecta</taxon>
        <taxon>Pterygota</taxon>
        <taxon>Neoptera</taxon>
        <taxon>Endopterygota</taxon>
        <taxon>Coleoptera</taxon>
        <taxon>Polyphaga</taxon>
        <taxon>Cucujiformia</taxon>
        <taxon>Chrysomeloidea</taxon>
        <taxon>Chrysomelidae</taxon>
        <taxon>Galerucinae</taxon>
        <taxon>Diabroticina</taxon>
        <taxon>Diabroticites</taxon>
        <taxon>Diabrotica</taxon>
    </lineage>
</organism>
<evidence type="ECO:0000313" key="14">
    <source>
        <dbReference type="EnsemblMetazoa" id="XP_050497513.1"/>
    </source>
</evidence>
<keyword evidence="2" id="KW-0597">Phosphoprotein</keyword>
<dbReference type="Gene3D" id="6.10.140.2220">
    <property type="match status" value="1"/>
</dbReference>
<evidence type="ECO:0000256" key="8">
    <source>
        <dbReference type="ARBA" id="ARBA00023242"/>
    </source>
</evidence>
<evidence type="ECO:0000256" key="2">
    <source>
        <dbReference type="ARBA" id="ARBA00022553"/>
    </source>
</evidence>
<dbReference type="SMART" id="SM00293">
    <property type="entry name" value="PWWP"/>
    <property type="match status" value="1"/>
</dbReference>
<dbReference type="SUPFAM" id="SSF63748">
    <property type="entry name" value="Tudor/PWWP/MBT"/>
    <property type="match status" value="1"/>
</dbReference>
<keyword evidence="7" id="KW-0103">Bromodomain</keyword>
<evidence type="ECO:0000256" key="7">
    <source>
        <dbReference type="ARBA" id="ARBA00023117"/>
    </source>
</evidence>
<evidence type="ECO:0000256" key="3">
    <source>
        <dbReference type="ARBA" id="ARBA00022723"/>
    </source>
</evidence>
<dbReference type="InterPro" id="IPR011011">
    <property type="entry name" value="Znf_FYVE_PHD"/>
</dbReference>
<keyword evidence="3" id="KW-0479">Metal-binding</keyword>
<feature type="compositionally biased region" description="Polar residues" evidence="10">
    <location>
        <begin position="527"/>
        <end position="538"/>
    </location>
</feature>
<evidence type="ECO:0000256" key="4">
    <source>
        <dbReference type="ARBA" id="ARBA00022771"/>
    </source>
</evidence>
<dbReference type="InterPro" id="IPR047269">
    <property type="entry name" value="ZMY11"/>
</dbReference>
<accession>A0ABM5JHU7</accession>
<keyword evidence="4 9" id="KW-0863">Zinc-finger</keyword>
<name>A0ABM5JHU7_DIAVI</name>
<feature type="compositionally biased region" description="Low complexity" evidence="10">
    <location>
        <begin position="478"/>
        <end position="493"/>
    </location>
</feature>
<dbReference type="PROSITE" id="PS50812">
    <property type="entry name" value="PWWP"/>
    <property type="match status" value="1"/>
</dbReference>
<keyword evidence="5" id="KW-0862">Zinc</keyword>
<dbReference type="RefSeq" id="XP_050497518.1">
    <property type="nucleotide sequence ID" value="XM_050641561.1"/>
</dbReference>
<keyword evidence="15" id="KW-1185">Reference proteome</keyword>
<feature type="domain" description="PWWP" evidence="11">
    <location>
        <begin position="337"/>
        <end position="375"/>
    </location>
</feature>
<dbReference type="PROSITE" id="PS01360">
    <property type="entry name" value="ZF_MYND_1"/>
    <property type="match status" value="1"/>
</dbReference>
<dbReference type="RefSeq" id="XP_050497513.1">
    <property type="nucleotide sequence ID" value="XM_050641556.1"/>
</dbReference>
<dbReference type="EnsemblMetazoa" id="XM_050641556.1">
    <property type="protein sequence ID" value="XP_050497513.1"/>
    <property type="gene ID" value="LOC126878692"/>
</dbReference>
<evidence type="ECO:0000313" key="15">
    <source>
        <dbReference type="Proteomes" id="UP001652700"/>
    </source>
</evidence>
<dbReference type="Proteomes" id="UP001652700">
    <property type="component" value="Unplaced"/>
</dbReference>
<dbReference type="Pfam" id="PF00855">
    <property type="entry name" value="PWWP"/>
    <property type="match status" value="1"/>
</dbReference>
<dbReference type="Pfam" id="PF24324">
    <property type="entry name" value="MYND_ZMYND11_ZMYD8"/>
    <property type="match status" value="1"/>
</dbReference>
<evidence type="ECO:0000259" key="11">
    <source>
        <dbReference type="PROSITE" id="PS50812"/>
    </source>
</evidence>
<dbReference type="SUPFAM" id="SSF57903">
    <property type="entry name" value="FYVE/PHD zinc finger"/>
    <property type="match status" value="1"/>
</dbReference>
<dbReference type="InterPro" id="IPR057053">
    <property type="entry name" value="MYND_ZMYND11_ZMYD8"/>
</dbReference>
<dbReference type="Gene3D" id="2.30.30.140">
    <property type="match status" value="1"/>
</dbReference>